<comment type="caution">
    <text evidence="1">The sequence shown here is derived from an EMBL/GenBank/DDBJ whole genome shotgun (WGS) entry which is preliminary data.</text>
</comment>
<accession>A0ACB7UE92</accession>
<protein>
    <submittedName>
        <fullName evidence="1">LMBR1-like membrane protein</fullName>
    </submittedName>
</protein>
<sequence>MKTLWLAVFITDAVLVFLVIPFTMFYYEADQDKTADKRLKSSLMWVIVSAIICTVNLGILYGADITVRHLSSSTTNFPMFCIYGECLFTENLDSPYFLPRICCCSNNYCWISSFLGVGITCLPLGLIASFIKRPKTVITGSQYSKEATELTKKARELKKAADSLHQEEKNGSEGKNWRKNVKAVEKIQLHFVKPLLILR</sequence>
<organism evidence="1 2">
    <name type="scientific">Dioscorea alata</name>
    <name type="common">Purple yam</name>
    <dbReference type="NCBI Taxonomy" id="55571"/>
    <lineage>
        <taxon>Eukaryota</taxon>
        <taxon>Viridiplantae</taxon>
        <taxon>Streptophyta</taxon>
        <taxon>Embryophyta</taxon>
        <taxon>Tracheophyta</taxon>
        <taxon>Spermatophyta</taxon>
        <taxon>Magnoliopsida</taxon>
        <taxon>Liliopsida</taxon>
        <taxon>Dioscoreales</taxon>
        <taxon>Dioscoreaceae</taxon>
        <taxon>Dioscorea</taxon>
    </lineage>
</organism>
<proteinExistence type="predicted"/>
<evidence type="ECO:0000313" key="1">
    <source>
        <dbReference type="EMBL" id="KAH7658659.1"/>
    </source>
</evidence>
<reference evidence="2" key="1">
    <citation type="journal article" date="2022" name="Nat. Commun.">
        <title>Chromosome evolution and the genetic basis of agronomically important traits in greater yam.</title>
        <authorList>
            <person name="Bredeson J.V."/>
            <person name="Lyons J.B."/>
            <person name="Oniyinde I.O."/>
            <person name="Okereke N.R."/>
            <person name="Kolade O."/>
            <person name="Nnabue I."/>
            <person name="Nwadili C.O."/>
            <person name="Hribova E."/>
            <person name="Parker M."/>
            <person name="Nwogha J."/>
            <person name="Shu S."/>
            <person name="Carlson J."/>
            <person name="Kariba R."/>
            <person name="Muthemba S."/>
            <person name="Knop K."/>
            <person name="Barton G.J."/>
            <person name="Sherwood A.V."/>
            <person name="Lopez-Montes A."/>
            <person name="Asiedu R."/>
            <person name="Jamnadass R."/>
            <person name="Muchugi A."/>
            <person name="Goodstein D."/>
            <person name="Egesi C.N."/>
            <person name="Featherston J."/>
            <person name="Asfaw A."/>
            <person name="Simpson G.G."/>
            <person name="Dolezel J."/>
            <person name="Hendre P.S."/>
            <person name="Van Deynze A."/>
            <person name="Kumar P.L."/>
            <person name="Obidiegwu J.E."/>
            <person name="Bhattacharjee R."/>
            <person name="Rokhsar D.S."/>
        </authorList>
    </citation>
    <scope>NUCLEOTIDE SEQUENCE [LARGE SCALE GENOMIC DNA]</scope>
    <source>
        <strain evidence="2">cv. TDa95/00328</strain>
    </source>
</reference>
<evidence type="ECO:0000313" key="2">
    <source>
        <dbReference type="Proteomes" id="UP000827976"/>
    </source>
</evidence>
<name>A0ACB7UE92_DIOAL</name>
<gene>
    <name evidence="1" type="ORF">IHE45_17G103700</name>
</gene>
<dbReference type="EMBL" id="CM037027">
    <property type="protein sequence ID" value="KAH7658659.1"/>
    <property type="molecule type" value="Genomic_DNA"/>
</dbReference>
<dbReference type="Proteomes" id="UP000827976">
    <property type="component" value="Chromosome 17"/>
</dbReference>
<keyword evidence="2" id="KW-1185">Reference proteome</keyword>